<feature type="compositionally biased region" description="Pro residues" evidence="1">
    <location>
        <begin position="1039"/>
        <end position="1051"/>
    </location>
</feature>
<dbReference type="AlphaFoldDB" id="A0AAV9UHU3"/>
<feature type="compositionally biased region" description="Polar residues" evidence="1">
    <location>
        <begin position="471"/>
        <end position="488"/>
    </location>
</feature>
<evidence type="ECO:0000313" key="3">
    <source>
        <dbReference type="Proteomes" id="UP001373714"/>
    </source>
</evidence>
<feature type="region of interest" description="Disordered" evidence="1">
    <location>
        <begin position="896"/>
        <end position="962"/>
    </location>
</feature>
<dbReference type="PANTHER" id="PTHR38166">
    <property type="entry name" value="C2H2-TYPE DOMAIN-CONTAINING PROTEIN-RELATED"/>
    <property type="match status" value="1"/>
</dbReference>
<feature type="compositionally biased region" description="Low complexity" evidence="1">
    <location>
        <begin position="997"/>
        <end position="1018"/>
    </location>
</feature>
<feature type="region of interest" description="Disordered" evidence="1">
    <location>
        <begin position="463"/>
        <end position="492"/>
    </location>
</feature>
<accession>A0AAV9UHU3</accession>
<proteinExistence type="predicted"/>
<sequence>MSSFIHRILRKRNFGKNKIGKTTDPPPPPVVDDAAIIPPAAPAAPHGRRSFDSRASGSIISIARSADIIDDSDDYKPWKKRRNKGKRANRGTSETLTDQMRRDFVALQRKIDRIEAHVVPKNPPEAFSIDDQSSAVTNNDLRTFIECAVAIYEEGKEPGTPKDSIPETPDEIRNAFINAMERCKDPEFLYRLSQKLRRKGRSSNTTDTGPSSPMHEDIRSNPSSEPSPKPQQNMHLPQIEYGVRYETSACESGAVNFRSPPHPTPAPRPQLLLELTPETKPDPIPGQLVPVVTHLLRNQVNSDKRQKGELMPHLPMPFGPLPSAIGESDRVTREPKYLGLHELYAQNCIERLTDQADQMAQLPRIYTENVAMEPTGIRPQIEATVSGPVALTKPTEPSFKSCPEDLSIEEVLLDQEALTVSKRSTTPSHRSIMEKPSDDSDIPQNFSGDLVVFPVGLGGVDLEETPDVDEQSYSQLGLSIRSRSQTPQRTDECLIPENIQEPEPEEEQVKTQIPDTAATHIRDDACDTTISSAYSSSSFDNDKESEDDSEREESDEDEAQVNAIHLLILLKVLAKRHNGSRDSSQSTSTSSRSQTPSDSSGESSTSSSSSVTGQTISISSSGESSPSGGSQNGSSNKRKRETGGDGDGNNSNGPPPPKKFALDVMRDVLRRFACPFARGDPAKYPGCQMINRQNLSGLKEHVKRKHFQDVLPHGIRIARNWDEVFLYCNPGWTGPMPSPYIADMFITANDNQPFSFEPSTTDPLLNDGRYRPIVPFPSQAPTPALGGDADGPGLLSQPLVQSHSHIGNYNARPKDPEPTIGQEMIEFVTTDEFRDIMPMLPPQLRSFEPSEFEAANLERYMQSNLGIDINQTRSQLMSSEFTDILNSLFQPSELQAMQEEQEEAHGQEPVLSSPSIAPEDTRVPSTADWTPSSPPPTIKLHIENPSHSNAAAEPSPIALPENAKDQNTNVVSSELSQCLDYLFADSKPYLKTQRPGSRLSTSSSSSSSLPSSSSSSLLTQDPGTQTPDTLLSERNSLDLPPPSPKPHPTKTPPKKKKKYSLHIRHKPPGPHQCSTFSFNAENEYAELKQAFNTWMTRTFFPNDGFSWEKWELEDTDYHERISSLEALVQNLPFTWTAFRTTDAAFFLVPKR</sequence>
<feature type="compositionally biased region" description="Low complexity" evidence="1">
    <location>
        <begin position="581"/>
        <end position="635"/>
    </location>
</feature>
<feature type="compositionally biased region" description="Polar residues" evidence="1">
    <location>
        <begin position="202"/>
        <end position="211"/>
    </location>
</feature>
<keyword evidence="3" id="KW-1185">Reference proteome</keyword>
<name>A0AAV9UHU3_9PEZI</name>
<feature type="region of interest" description="Disordered" evidence="1">
    <location>
        <begin position="14"/>
        <end position="52"/>
    </location>
</feature>
<feature type="region of interest" description="Disordered" evidence="1">
    <location>
        <begin position="991"/>
        <end position="1059"/>
    </location>
</feature>
<comment type="caution">
    <text evidence="2">The sequence shown here is derived from an EMBL/GenBank/DDBJ whole genome shotgun (WGS) entry which is preliminary data.</text>
</comment>
<dbReference type="Proteomes" id="UP001373714">
    <property type="component" value="Unassembled WGS sequence"/>
</dbReference>
<feature type="region of interest" description="Disordered" evidence="1">
    <location>
        <begin position="194"/>
        <end position="234"/>
    </location>
</feature>
<feature type="region of interest" description="Disordered" evidence="1">
    <location>
        <begin position="531"/>
        <end position="559"/>
    </location>
</feature>
<dbReference type="EMBL" id="JAVHNS010000010">
    <property type="protein sequence ID" value="KAK6342023.1"/>
    <property type="molecule type" value="Genomic_DNA"/>
</dbReference>
<feature type="region of interest" description="Disordered" evidence="1">
    <location>
        <begin position="578"/>
        <end position="660"/>
    </location>
</feature>
<evidence type="ECO:0000313" key="2">
    <source>
        <dbReference type="EMBL" id="KAK6342023.1"/>
    </source>
</evidence>
<gene>
    <name evidence="2" type="ORF">TWF730_001505</name>
</gene>
<protein>
    <submittedName>
        <fullName evidence="2">Uncharacterized protein</fullName>
    </submittedName>
</protein>
<feature type="region of interest" description="Disordered" evidence="1">
    <location>
        <begin position="421"/>
        <end position="444"/>
    </location>
</feature>
<feature type="compositionally biased region" description="Polar residues" evidence="1">
    <location>
        <begin position="1019"/>
        <end position="1034"/>
    </location>
</feature>
<dbReference type="PANTHER" id="PTHR38166:SF1">
    <property type="entry name" value="C2H2-TYPE DOMAIN-CONTAINING PROTEIN"/>
    <property type="match status" value="1"/>
</dbReference>
<reference evidence="2 3" key="1">
    <citation type="submission" date="2019-10" db="EMBL/GenBank/DDBJ databases">
        <authorList>
            <person name="Palmer J.M."/>
        </authorList>
    </citation>
    <scope>NUCLEOTIDE SEQUENCE [LARGE SCALE GENOMIC DNA]</scope>
    <source>
        <strain evidence="2 3">TWF730</strain>
    </source>
</reference>
<evidence type="ECO:0000256" key="1">
    <source>
        <dbReference type="SAM" id="MobiDB-lite"/>
    </source>
</evidence>
<feature type="compositionally biased region" description="Acidic residues" evidence="1">
    <location>
        <begin position="543"/>
        <end position="559"/>
    </location>
</feature>
<organism evidence="2 3">
    <name type="scientific">Orbilia blumenaviensis</name>
    <dbReference type="NCBI Taxonomy" id="1796055"/>
    <lineage>
        <taxon>Eukaryota</taxon>
        <taxon>Fungi</taxon>
        <taxon>Dikarya</taxon>
        <taxon>Ascomycota</taxon>
        <taxon>Pezizomycotina</taxon>
        <taxon>Orbiliomycetes</taxon>
        <taxon>Orbiliales</taxon>
        <taxon>Orbiliaceae</taxon>
        <taxon>Orbilia</taxon>
    </lineage>
</organism>
<feature type="compositionally biased region" description="Polar residues" evidence="1">
    <location>
        <begin position="220"/>
        <end position="234"/>
    </location>
</feature>